<gene>
    <name evidence="1" type="ORF">HH304_15585</name>
</gene>
<dbReference type="RefSeq" id="WP_169683330.1">
    <property type="nucleotide sequence ID" value="NZ_JABBNU010000010.1"/>
</dbReference>
<reference evidence="1 2" key="1">
    <citation type="submission" date="2020-04" db="EMBL/GenBank/DDBJ databases">
        <title>Flammeovirgaceae bacterium KN852 isolated from deep sea.</title>
        <authorList>
            <person name="Zhang D.-C."/>
        </authorList>
    </citation>
    <scope>NUCLEOTIDE SEQUENCE [LARGE SCALE GENOMIC DNA]</scope>
    <source>
        <strain evidence="1 2">KN852</strain>
    </source>
</reference>
<keyword evidence="2" id="KW-1185">Reference proteome</keyword>
<proteinExistence type="predicted"/>
<evidence type="ECO:0000313" key="1">
    <source>
        <dbReference type="EMBL" id="NMM49829.1"/>
    </source>
</evidence>
<accession>A0A848J628</accession>
<comment type="caution">
    <text evidence="1">The sequence shown here is derived from an EMBL/GenBank/DDBJ whole genome shotgun (WGS) entry which is preliminary data.</text>
</comment>
<dbReference type="AlphaFoldDB" id="A0A848J628"/>
<name>A0A848J628_9BACT</name>
<organism evidence="1 2">
    <name type="scientific">Marinigracilibium pacificum</name>
    <dbReference type="NCBI Taxonomy" id="2729599"/>
    <lineage>
        <taxon>Bacteria</taxon>
        <taxon>Pseudomonadati</taxon>
        <taxon>Bacteroidota</taxon>
        <taxon>Cytophagia</taxon>
        <taxon>Cytophagales</taxon>
        <taxon>Flammeovirgaceae</taxon>
        <taxon>Marinigracilibium</taxon>
    </lineage>
</organism>
<sequence length="49" mass="5945">MLKLRFSNLSDADFEFEEGERENMMNNLALKLNKTKEELMKLFNELQKY</sequence>
<protein>
    <submittedName>
        <fullName evidence="1">General stress protein CsbD</fullName>
    </submittedName>
</protein>
<dbReference type="Proteomes" id="UP000559010">
    <property type="component" value="Unassembled WGS sequence"/>
</dbReference>
<evidence type="ECO:0000313" key="2">
    <source>
        <dbReference type="Proteomes" id="UP000559010"/>
    </source>
</evidence>
<dbReference type="EMBL" id="JABBNU010000010">
    <property type="protein sequence ID" value="NMM49829.1"/>
    <property type="molecule type" value="Genomic_DNA"/>
</dbReference>